<dbReference type="OrthoDB" id="7429108at2759"/>
<dbReference type="EMBL" id="BGZK01000498">
    <property type="protein sequence ID" value="GBP47236.1"/>
    <property type="molecule type" value="Genomic_DNA"/>
</dbReference>
<accession>A0A4C1W799</accession>
<keyword evidence="1" id="KW-1133">Transmembrane helix</keyword>
<gene>
    <name evidence="2" type="ORF">EVAR_20240_1</name>
</gene>
<proteinExistence type="predicted"/>
<dbReference type="Proteomes" id="UP000299102">
    <property type="component" value="Unassembled WGS sequence"/>
</dbReference>
<keyword evidence="3" id="KW-1185">Reference proteome</keyword>
<keyword evidence="1" id="KW-0812">Transmembrane</keyword>
<organism evidence="2 3">
    <name type="scientific">Eumeta variegata</name>
    <name type="common">Bagworm moth</name>
    <name type="synonym">Eumeta japonica</name>
    <dbReference type="NCBI Taxonomy" id="151549"/>
    <lineage>
        <taxon>Eukaryota</taxon>
        <taxon>Metazoa</taxon>
        <taxon>Ecdysozoa</taxon>
        <taxon>Arthropoda</taxon>
        <taxon>Hexapoda</taxon>
        <taxon>Insecta</taxon>
        <taxon>Pterygota</taxon>
        <taxon>Neoptera</taxon>
        <taxon>Endopterygota</taxon>
        <taxon>Lepidoptera</taxon>
        <taxon>Glossata</taxon>
        <taxon>Ditrysia</taxon>
        <taxon>Tineoidea</taxon>
        <taxon>Psychidae</taxon>
        <taxon>Oiketicinae</taxon>
        <taxon>Eumeta</taxon>
    </lineage>
</organism>
<sequence length="262" mass="29866">MQNRSRHSEYRGASRTPCELVVRVRAYSSEIGGQSQIFMGLKCFKGPSINYVTRSWSQRNVTMRDKEQVKGFVTSNLKYENKKSGCVQFVRPITYAYGRYKFVSNVTPFPPSVCMGNWYACAVAALVLSEVSFGAWLGTSLWTWWRESPRAALARQGLDIVHDLKPILLTLERHQELARALYQVIEETEREAPNNVFVIIVFALAGCVLQVAAVVAARRLWRDAPASPSPETPPPVEEHLRDPPQWRKKANLRMYTILDKIF</sequence>
<name>A0A4C1W799_EUMVA</name>
<dbReference type="AlphaFoldDB" id="A0A4C1W799"/>
<feature type="transmembrane region" description="Helical" evidence="1">
    <location>
        <begin position="196"/>
        <end position="217"/>
    </location>
</feature>
<protein>
    <submittedName>
        <fullName evidence="2">Uncharacterized protein</fullName>
    </submittedName>
</protein>
<reference evidence="2 3" key="1">
    <citation type="journal article" date="2019" name="Commun. Biol.">
        <title>The bagworm genome reveals a unique fibroin gene that provides high tensile strength.</title>
        <authorList>
            <person name="Kono N."/>
            <person name="Nakamura H."/>
            <person name="Ohtoshi R."/>
            <person name="Tomita M."/>
            <person name="Numata K."/>
            <person name="Arakawa K."/>
        </authorList>
    </citation>
    <scope>NUCLEOTIDE SEQUENCE [LARGE SCALE GENOMIC DNA]</scope>
</reference>
<evidence type="ECO:0000313" key="2">
    <source>
        <dbReference type="EMBL" id="GBP47236.1"/>
    </source>
</evidence>
<keyword evidence="1" id="KW-0472">Membrane</keyword>
<comment type="caution">
    <text evidence="2">The sequence shown here is derived from an EMBL/GenBank/DDBJ whole genome shotgun (WGS) entry which is preliminary data.</text>
</comment>
<feature type="transmembrane region" description="Helical" evidence="1">
    <location>
        <begin position="118"/>
        <end position="138"/>
    </location>
</feature>
<evidence type="ECO:0000313" key="3">
    <source>
        <dbReference type="Proteomes" id="UP000299102"/>
    </source>
</evidence>
<evidence type="ECO:0000256" key="1">
    <source>
        <dbReference type="SAM" id="Phobius"/>
    </source>
</evidence>